<evidence type="ECO:0000256" key="8">
    <source>
        <dbReference type="PROSITE-ProRule" id="PRU00091"/>
    </source>
</evidence>
<name>A0ABP0FAM0_CLALP</name>
<keyword evidence="13" id="KW-1185">Reference proteome</keyword>
<dbReference type="InterPro" id="IPR000219">
    <property type="entry name" value="DH_dom"/>
</dbReference>
<feature type="domain" description="PH" evidence="9">
    <location>
        <begin position="363"/>
        <end position="463"/>
    </location>
</feature>
<dbReference type="PANTHER" id="PTHR12673">
    <property type="entry name" value="FACIOGENITAL DYSPLASIA PROTEIN"/>
    <property type="match status" value="1"/>
</dbReference>
<evidence type="ECO:0000256" key="6">
    <source>
        <dbReference type="ARBA" id="ARBA00022833"/>
    </source>
</evidence>
<dbReference type="PROSITE" id="PS50003">
    <property type="entry name" value="PH_DOMAIN"/>
    <property type="match status" value="1"/>
</dbReference>
<dbReference type="SMART" id="SM00064">
    <property type="entry name" value="FYVE"/>
    <property type="match status" value="1"/>
</dbReference>
<dbReference type="InterPro" id="IPR013083">
    <property type="entry name" value="Znf_RING/FYVE/PHD"/>
</dbReference>
<dbReference type="SMART" id="SM00325">
    <property type="entry name" value="RhoGEF"/>
    <property type="match status" value="1"/>
</dbReference>
<dbReference type="InterPro" id="IPR011993">
    <property type="entry name" value="PH-like_dom_sf"/>
</dbReference>
<feature type="domain" description="FYVE-type" evidence="11">
    <location>
        <begin position="510"/>
        <end position="569"/>
    </location>
</feature>
<feature type="domain" description="DH" evidence="10">
    <location>
        <begin position="145"/>
        <end position="333"/>
    </location>
</feature>
<evidence type="ECO:0000313" key="12">
    <source>
        <dbReference type="EMBL" id="CAK8675499.1"/>
    </source>
</evidence>
<comment type="subcellular location">
    <subcellularLocation>
        <location evidence="1">Cytoplasm</location>
        <location evidence="1">Cytoskeleton</location>
    </subcellularLocation>
</comment>
<dbReference type="SMART" id="SM00233">
    <property type="entry name" value="PH"/>
    <property type="match status" value="2"/>
</dbReference>
<evidence type="ECO:0000256" key="5">
    <source>
        <dbReference type="ARBA" id="ARBA00022771"/>
    </source>
</evidence>
<keyword evidence="5 8" id="KW-0863">Zinc-finger</keyword>
<dbReference type="EMBL" id="CAWYQH010000024">
    <property type="protein sequence ID" value="CAK8675499.1"/>
    <property type="molecule type" value="Genomic_DNA"/>
</dbReference>
<evidence type="ECO:0000256" key="7">
    <source>
        <dbReference type="ARBA" id="ARBA00023212"/>
    </source>
</evidence>
<keyword evidence="2" id="KW-0963">Cytoplasm</keyword>
<dbReference type="InterPro" id="IPR051092">
    <property type="entry name" value="FYVE_RhoGEF_PH"/>
</dbReference>
<proteinExistence type="predicted"/>
<keyword evidence="3" id="KW-0344">Guanine-nucleotide releasing factor</keyword>
<dbReference type="InterPro" id="IPR017455">
    <property type="entry name" value="Znf_FYVE-rel"/>
</dbReference>
<evidence type="ECO:0000256" key="3">
    <source>
        <dbReference type="ARBA" id="ARBA00022658"/>
    </source>
</evidence>
<evidence type="ECO:0000313" key="13">
    <source>
        <dbReference type="Proteomes" id="UP001642483"/>
    </source>
</evidence>
<dbReference type="Pfam" id="PF00621">
    <property type="entry name" value="RhoGEF"/>
    <property type="match status" value="1"/>
</dbReference>
<keyword evidence="6" id="KW-0862">Zinc</keyword>
<dbReference type="Pfam" id="PF01363">
    <property type="entry name" value="FYVE"/>
    <property type="match status" value="1"/>
</dbReference>
<dbReference type="Gene3D" id="3.30.40.10">
    <property type="entry name" value="Zinc/RING finger domain, C3HC4 (zinc finger)"/>
    <property type="match status" value="1"/>
</dbReference>
<evidence type="ECO:0000259" key="9">
    <source>
        <dbReference type="PROSITE" id="PS50003"/>
    </source>
</evidence>
<protein>
    <recommendedName>
        <fullName evidence="14">FYVE, RhoGEF and PH domain-containing protein 4</fullName>
    </recommendedName>
</protein>
<dbReference type="InterPro" id="IPR001849">
    <property type="entry name" value="PH_domain"/>
</dbReference>
<evidence type="ECO:0000259" key="10">
    <source>
        <dbReference type="PROSITE" id="PS50010"/>
    </source>
</evidence>
<dbReference type="Proteomes" id="UP001642483">
    <property type="component" value="Unassembled WGS sequence"/>
</dbReference>
<dbReference type="InterPro" id="IPR011011">
    <property type="entry name" value="Znf_FYVE_PHD"/>
</dbReference>
<comment type="caution">
    <text evidence="12">The sequence shown here is derived from an EMBL/GenBank/DDBJ whole genome shotgun (WGS) entry which is preliminary data.</text>
</comment>
<sequence length="714" mass="82647">MAAWSDISRGKMEQNIPFCYKDTNKVMDLCQALRIYEENMMEVFQKTACLTDNGFAAAHKESRELALQQLGDTPGESKLNAMLSDMIKIKRQRYKLYNSRKLAMESSVSTTVAVKNLIDSKKICTTIAPEISGKSISTISQSNKKLHSIAKEFLSSEQSYVDTLHEIDQVYLKKINEGRAEKDIIPEADLVKIFGHVTAIYQFHFNFLLPQLQKRLENWEENPRIGDVMMQAGPFLKMYTTYTQNFEQASKMLEVWLGKSKDFAALVKSIQAESKNKGLQLQAHLVTPIQRIPRYKLLLENYLKQLPDDAVDRKEAETALDLIADAATHSNDTLKTNERQRELVRKLLDLENVDFDITEVSRNLLKEGSIIKLDDWEDKQYESYLYLLSDMLLDCAPLRNLPLNKSYKVRARIDLSGAQVFEVKPFDSFFGFCVHGTKKSVEFATKTCEERNNWIEAIDKAILECENRRKSFRRSKSFTDRIEPFSNTSNNSPNIKDEEIGKKCPRWIKNREASMCMTCSIPFKIYRRKHHCRACAKIVCDDCSKHEEYLEYIPEEPQKVCAHCWKIISERNNVDAKQLAKNSLLADFVYFSEYSNNKKSCRCWCLVPQNELKLYVFKAPRDIKAKRIIDLKDSRVSCYNECEQRKYCFRLETEQNDIFLATEDKELAQVLLFVLSECTQGRHLHKEDLKHMASMGLALPSPTSAMRSLFYTKT</sequence>
<dbReference type="InterPro" id="IPR035899">
    <property type="entry name" value="DBL_dom_sf"/>
</dbReference>
<evidence type="ECO:0008006" key="14">
    <source>
        <dbReference type="Google" id="ProtNLM"/>
    </source>
</evidence>
<evidence type="ECO:0000256" key="2">
    <source>
        <dbReference type="ARBA" id="ARBA00022490"/>
    </source>
</evidence>
<dbReference type="PANTHER" id="PTHR12673:SF241">
    <property type="entry name" value="DH DOMAIN-CONTAINING PROTEIN"/>
    <property type="match status" value="1"/>
</dbReference>
<dbReference type="CDD" id="cd00160">
    <property type="entry name" value="RhoGEF"/>
    <property type="match status" value="1"/>
</dbReference>
<dbReference type="Gene3D" id="2.30.29.30">
    <property type="entry name" value="Pleckstrin-homology domain (PH domain)/Phosphotyrosine-binding domain (PTB)"/>
    <property type="match status" value="2"/>
</dbReference>
<accession>A0ABP0FAM0</accession>
<dbReference type="PROSITE" id="PS50178">
    <property type="entry name" value="ZF_FYVE"/>
    <property type="match status" value="1"/>
</dbReference>
<dbReference type="PROSITE" id="PS50010">
    <property type="entry name" value="DH_2"/>
    <property type="match status" value="1"/>
</dbReference>
<gene>
    <name evidence="12" type="ORF">CVLEPA_LOCUS5076</name>
</gene>
<keyword evidence="7" id="KW-0206">Cytoskeleton</keyword>
<reference evidence="12 13" key="1">
    <citation type="submission" date="2024-02" db="EMBL/GenBank/DDBJ databases">
        <authorList>
            <person name="Daric V."/>
            <person name="Darras S."/>
        </authorList>
    </citation>
    <scope>NUCLEOTIDE SEQUENCE [LARGE SCALE GENOMIC DNA]</scope>
</reference>
<dbReference type="SUPFAM" id="SSF48065">
    <property type="entry name" value="DBL homology domain (DH-domain)"/>
    <property type="match status" value="1"/>
</dbReference>
<evidence type="ECO:0000256" key="4">
    <source>
        <dbReference type="ARBA" id="ARBA00022723"/>
    </source>
</evidence>
<dbReference type="Gene3D" id="1.20.900.10">
    <property type="entry name" value="Dbl homology (DH) domain"/>
    <property type="match status" value="1"/>
</dbReference>
<evidence type="ECO:0000259" key="11">
    <source>
        <dbReference type="PROSITE" id="PS50178"/>
    </source>
</evidence>
<keyword evidence="4" id="KW-0479">Metal-binding</keyword>
<dbReference type="InterPro" id="IPR000306">
    <property type="entry name" value="Znf_FYVE"/>
</dbReference>
<organism evidence="12 13">
    <name type="scientific">Clavelina lepadiformis</name>
    <name type="common">Light-bulb sea squirt</name>
    <name type="synonym">Ascidia lepadiformis</name>
    <dbReference type="NCBI Taxonomy" id="159417"/>
    <lineage>
        <taxon>Eukaryota</taxon>
        <taxon>Metazoa</taxon>
        <taxon>Chordata</taxon>
        <taxon>Tunicata</taxon>
        <taxon>Ascidiacea</taxon>
        <taxon>Aplousobranchia</taxon>
        <taxon>Clavelinidae</taxon>
        <taxon>Clavelina</taxon>
    </lineage>
</organism>
<dbReference type="SUPFAM" id="SSF57903">
    <property type="entry name" value="FYVE/PHD zinc finger"/>
    <property type="match status" value="1"/>
</dbReference>
<evidence type="ECO:0000256" key="1">
    <source>
        <dbReference type="ARBA" id="ARBA00004245"/>
    </source>
</evidence>
<dbReference type="SUPFAM" id="SSF50729">
    <property type="entry name" value="PH domain-like"/>
    <property type="match status" value="2"/>
</dbReference>